<evidence type="ECO:0000313" key="2">
    <source>
        <dbReference type="EMBL" id="ONH29738.1"/>
    </source>
</evidence>
<feature type="region of interest" description="Disordered" evidence="1">
    <location>
        <begin position="1"/>
        <end position="58"/>
    </location>
</feature>
<dbReference type="AlphaFoldDB" id="A0A1V2IC49"/>
<gene>
    <name evidence="2" type="ORF">BL253_15885</name>
</gene>
<feature type="region of interest" description="Disordered" evidence="1">
    <location>
        <begin position="90"/>
        <end position="136"/>
    </location>
</feature>
<name>A0A1V2IC49_9ACTN</name>
<dbReference type="EMBL" id="MOMC01000031">
    <property type="protein sequence ID" value="ONH29738.1"/>
    <property type="molecule type" value="Genomic_DNA"/>
</dbReference>
<evidence type="ECO:0000256" key="1">
    <source>
        <dbReference type="SAM" id="MobiDB-lite"/>
    </source>
</evidence>
<sequence>MFPHSLSQDRGAVVGIPETTTGGSLMHRTSAPSAPRAAGSPRRRTALPPSTGASAGGLGIQALSPIAENTFKPFGGLSTRSAGLGEVATRGVTRQVRRSSGRLGGGGEPAASRTCRIPVADPAGTPSPVRTGARAR</sequence>
<comment type="caution">
    <text evidence="2">The sequence shown here is derived from an EMBL/GenBank/DDBJ whole genome shotgun (WGS) entry which is preliminary data.</text>
</comment>
<reference evidence="3" key="1">
    <citation type="submission" date="2016-10" db="EMBL/GenBank/DDBJ databases">
        <title>Frankia sp. NRRL B-16386 Genome sequencing.</title>
        <authorList>
            <person name="Ghodhbane-Gtari F."/>
            <person name="Swanson E."/>
            <person name="Gueddou A."/>
            <person name="Hezbri K."/>
            <person name="Ktari K."/>
            <person name="Nouioui I."/>
            <person name="Morris K."/>
            <person name="Simpson S."/>
            <person name="Abebe-Akele F."/>
            <person name="Thomas K."/>
            <person name="Gtari M."/>
            <person name="Tisa L.S."/>
        </authorList>
    </citation>
    <scope>NUCLEOTIDE SEQUENCE [LARGE SCALE GENOMIC DNA]</scope>
    <source>
        <strain evidence="3">NRRL B-16386</strain>
    </source>
</reference>
<dbReference type="Proteomes" id="UP000188929">
    <property type="component" value="Unassembled WGS sequence"/>
</dbReference>
<evidence type="ECO:0000313" key="3">
    <source>
        <dbReference type="Proteomes" id="UP000188929"/>
    </source>
</evidence>
<organism evidence="2 3">
    <name type="scientific">Pseudofrankia asymbiotica</name>
    <dbReference type="NCBI Taxonomy" id="1834516"/>
    <lineage>
        <taxon>Bacteria</taxon>
        <taxon>Bacillati</taxon>
        <taxon>Actinomycetota</taxon>
        <taxon>Actinomycetes</taxon>
        <taxon>Frankiales</taxon>
        <taxon>Frankiaceae</taxon>
        <taxon>Pseudofrankia</taxon>
    </lineage>
</organism>
<protein>
    <submittedName>
        <fullName evidence="2">Uncharacterized protein</fullName>
    </submittedName>
</protein>
<feature type="compositionally biased region" description="Low complexity" evidence="1">
    <location>
        <begin position="28"/>
        <end position="40"/>
    </location>
</feature>
<keyword evidence="3" id="KW-1185">Reference proteome</keyword>
<proteinExistence type="predicted"/>
<accession>A0A1V2IC49</accession>